<organism evidence="2 3">
    <name type="scientific">Candidatus Kaiserbacteria bacterium RIFCSPHIGHO2_01_FULL_54_36b</name>
    <dbReference type="NCBI Taxonomy" id="1798483"/>
    <lineage>
        <taxon>Bacteria</taxon>
        <taxon>Candidatus Kaiseribacteriota</taxon>
    </lineage>
</organism>
<feature type="transmembrane region" description="Helical" evidence="1">
    <location>
        <begin position="21"/>
        <end position="38"/>
    </location>
</feature>
<keyword evidence="1" id="KW-0812">Transmembrane</keyword>
<gene>
    <name evidence="2" type="ORF">A2704_00900</name>
</gene>
<sequence>MRKYFEGIAYNVSRSSQWGDFFLASAFILGVLALRQAHEPLPPWLGSIASQVVLLVLSYAAATAYVTVMPMLQGKPTIFRQEWAEIYHGLFIFPFLLYLVATALLATFCIGEWRVLAIELVFVLVWLGLVGYDGWYGMLDQQKYIKDYPPGSPSATYFWW</sequence>
<proteinExistence type="predicted"/>
<keyword evidence="1" id="KW-1133">Transmembrane helix</keyword>
<dbReference type="AlphaFoldDB" id="A0A1F6CJX8"/>
<evidence type="ECO:0000313" key="2">
    <source>
        <dbReference type="EMBL" id="OGG49408.1"/>
    </source>
</evidence>
<feature type="transmembrane region" description="Helical" evidence="1">
    <location>
        <begin position="89"/>
        <end position="110"/>
    </location>
</feature>
<accession>A0A1F6CJX8</accession>
<comment type="caution">
    <text evidence="2">The sequence shown here is derived from an EMBL/GenBank/DDBJ whole genome shotgun (WGS) entry which is preliminary data.</text>
</comment>
<evidence type="ECO:0000256" key="1">
    <source>
        <dbReference type="SAM" id="Phobius"/>
    </source>
</evidence>
<evidence type="ECO:0000313" key="3">
    <source>
        <dbReference type="Proteomes" id="UP000176445"/>
    </source>
</evidence>
<protein>
    <submittedName>
        <fullName evidence="2">Uncharacterized protein</fullName>
    </submittedName>
</protein>
<keyword evidence="1" id="KW-0472">Membrane</keyword>
<feature type="transmembrane region" description="Helical" evidence="1">
    <location>
        <begin position="116"/>
        <end position="136"/>
    </location>
</feature>
<feature type="transmembrane region" description="Helical" evidence="1">
    <location>
        <begin position="44"/>
        <end position="68"/>
    </location>
</feature>
<dbReference type="Proteomes" id="UP000176445">
    <property type="component" value="Unassembled WGS sequence"/>
</dbReference>
<dbReference type="EMBL" id="MFKW01000074">
    <property type="protein sequence ID" value="OGG49408.1"/>
    <property type="molecule type" value="Genomic_DNA"/>
</dbReference>
<name>A0A1F6CJX8_9BACT</name>
<reference evidence="2 3" key="1">
    <citation type="journal article" date="2016" name="Nat. Commun.">
        <title>Thousands of microbial genomes shed light on interconnected biogeochemical processes in an aquifer system.</title>
        <authorList>
            <person name="Anantharaman K."/>
            <person name="Brown C.T."/>
            <person name="Hug L.A."/>
            <person name="Sharon I."/>
            <person name="Castelle C.J."/>
            <person name="Probst A.J."/>
            <person name="Thomas B.C."/>
            <person name="Singh A."/>
            <person name="Wilkins M.J."/>
            <person name="Karaoz U."/>
            <person name="Brodie E.L."/>
            <person name="Williams K.H."/>
            <person name="Hubbard S.S."/>
            <person name="Banfield J.F."/>
        </authorList>
    </citation>
    <scope>NUCLEOTIDE SEQUENCE [LARGE SCALE GENOMIC DNA]</scope>
</reference>